<dbReference type="AlphaFoldDB" id="A0A813JDG7"/>
<keyword evidence="2 4" id="KW-0863">Zinc-finger</keyword>
<feature type="compositionally biased region" description="Basic and acidic residues" evidence="5">
    <location>
        <begin position="21"/>
        <end position="73"/>
    </location>
</feature>
<gene>
    <name evidence="7" type="ORF">PGLA2088_LOCUS19292</name>
</gene>
<feature type="domain" description="GRF-type" evidence="6">
    <location>
        <begin position="363"/>
        <end position="405"/>
    </location>
</feature>
<dbReference type="PROSITE" id="PS51999">
    <property type="entry name" value="ZF_GRF"/>
    <property type="match status" value="5"/>
</dbReference>
<evidence type="ECO:0000256" key="3">
    <source>
        <dbReference type="ARBA" id="ARBA00022833"/>
    </source>
</evidence>
<organism evidence="7 8">
    <name type="scientific">Polarella glacialis</name>
    <name type="common">Dinoflagellate</name>
    <dbReference type="NCBI Taxonomy" id="89957"/>
    <lineage>
        <taxon>Eukaryota</taxon>
        <taxon>Sar</taxon>
        <taxon>Alveolata</taxon>
        <taxon>Dinophyceae</taxon>
        <taxon>Suessiales</taxon>
        <taxon>Suessiaceae</taxon>
        <taxon>Polarella</taxon>
    </lineage>
</organism>
<dbReference type="PANTHER" id="PTHR33248">
    <property type="entry name" value="ZINC ION-BINDING PROTEIN"/>
    <property type="match status" value="1"/>
</dbReference>
<dbReference type="EMBL" id="CAJNNW010025007">
    <property type="protein sequence ID" value="CAE8675218.1"/>
    <property type="molecule type" value="Genomic_DNA"/>
</dbReference>
<dbReference type="Proteomes" id="UP000626109">
    <property type="component" value="Unassembled WGS sequence"/>
</dbReference>
<feature type="domain" description="GRF-type" evidence="6">
    <location>
        <begin position="288"/>
        <end position="332"/>
    </location>
</feature>
<feature type="domain" description="GRF-type" evidence="6">
    <location>
        <begin position="158"/>
        <end position="202"/>
    </location>
</feature>
<keyword evidence="3" id="KW-0862">Zinc</keyword>
<evidence type="ECO:0000256" key="4">
    <source>
        <dbReference type="PROSITE-ProRule" id="PRU01343"/>
    </source>
</evidence>
<comment type="caution">
    <text evidence="7">The sequence shown here is derived from an EMBL/GenBank/DDBJ whole genome shotgun (WGS) entry which is preliminary data.</text>
</comment>
<dbReference type="InterPro" id="IPR010666">
    <property type="entry name" value="Znf_GRF"/>
</dbReference>
<name>A0A813JDG7_POLGL</name>
<evidence type="ECO:0000256" key="5">
    <source>
        <dbReference type="SAM" id="MobiDB-lite"/>
    </source>
</evidence>
<keyword evidence="1" id="KW-0479">Metal-binding</keyword>
<feature type="region of interest" description="Disordered" evidence="5">
    <location>
        <begin position="12"/>
        <end position="84"/>
    </location>
</feature>
<protein>
    <recommendedName>
        <fullName evidence="6">GRF-type domain-containing protein</fullName>
    </recommendedName>
</protein>
<dbReference type="Pfam" id="PF06839">
    <property type="entry name" value="Zn_ribbon_GRF"/>
    <property type="match status" value="5"/>
</dbReference>
<reference evidence="7" key="1">
    <citation type="submission" date="2021-02" db="EMBL/GenBank/DDBJ databases">
        <authorList>
            <person name="Dougan E. K."/>
            <person name="Rhodes N."/>
            <person name="Thang M."/>
            <person name="Chan C."/>
        </authorList>
    </citation>
    <scope>NUCLEOTIDE SEQUENCE</scope>
</reference>
<accession>A0A813JDG7</accession>
<evidence type="ECO:0000256" key="2">
    <source>
        <dbReference type="ARBA" id="ARBA00022771"/>
    </source>
</evidence>
<feature type="domain" description="GRF-type" evidence="6">
    <location>
        <begin position="228"/>
        <end position="272"/>
    </location>
</feature>
<evidence type="ECO:0000313" key="7">
    <source>
        <dbReference type="EMBL" id="CAE8675218.1"/>
    </source>
</evidence>
<evidence type="ECO:0000313" key="8">
    <source>
        <dbReference type="Proteomes" id="UP000626109"/>
    </source>
</evidence>
<evidence type="ECO:0000259" key="6">
    <source>
        <dbReference type="PROSITE" id="PS51999"/>
    </source>
</evidence>
<evidence type="ECO:0000256" key="1">
    <source>
        <dbReference type="ARBA" id="ARBA00022723"/>
    </source>
</evidence>
<dbReference type="GO" id="GO:0008270">
    <property type="term" value="F:zinc ion binding"/>
    <property type="evidence" value="ECO:0007669"/>
    <property type="project" value="UniProtKB-KW"/>
</dbReference>
<feature type="domain" description="GRF-type" evidence="6">
    <location>
        <begin position="88"/>
        <end position="132"/>
    </location>
</feature>
<sequence length="405" mass="43171">MADRLAALRARVKAKQAVAQEEQKAKVDAVTREWDQDEARDKEARREAGLKKRELEAAKAASDAEERAKRQRLEGTSPSKPRQLPEKCLCGEALVSKTVNKEGQNKGRTFLVCEKGKKEYGGCGFFEWAPQELPNLAPAAAALPTAELPMQPVSVSKCHCGILAQSKPVAKEGPHSGRIFSMCTKGKKEEGGCGYFLWLLPTGGEPIVSTVSVPPAPAATTQGPDGTCRCGTAIETRTVTREGPNSGRSYLTCIKGKKEFGGCGLFEWVGQTLPSPTKAVNETHLGTCRCGTAIEQKTVTKEGPNSGRSYLACAKGKKEFGGCGLFEWVDQTLPSPTKAGTGTRAVAGERSKTGGVIVAGRECKCGTAVESRAVLKDGPTKGRAYMTCSKGKRDFGGCGFFEWSA</sequence>
<proteinExistence type="predicted"/>